<gene>
    <name evidence="1" type="ORF">KRM00_002073</name>
</gene>
<dbReference type="AlphaFoldDB" id="A0AAN5VLW2"/>
<evidence type="ECO:0000313" key="1">
    <source>
        <dbReference type="EMBL" id="HBH1542585.1"/>
    </source>
</evidence>
<comment type="caution">
    <text evidence="1">The sequence shown here is derived from an EMBL/GenBank/DDBJ whole genome shotgun (WGS) entry which is preliminary data.</text>
</comment>
<evidence type="ECO:0008006" key="3">
    <source>
        <dbReference type="Google" id="ProtNLM"/>
    </source>
</evidence>
<proteinExistence type="predicted"/>
<protein>
    <recommendedName>
        <fullName evidence="3">DUF4116 domain-containing protein</fullName>
    </recommendedName>
</protein>
<dbReference type="EMBL" id="DAEPXK010000019">
    <property type="protein sequence ID" value="HBH1542585.1"/>
    <property type="molecule type" value="Genomic_DNA"/>
</dbReference>
<dbReference type="Proteomes" id="UP000878956">
    <property type="component" value="Unassembled WGS sequence"/>
</dbReference>
<reference evidence="1" key="1">
    <citation type="journal article" date="2018" name="Genome Biol.">
        <title>SKESA: strategic k-mer extension for scrupulous assemblies.</title>
        <authorList>
            <person name="Souvorov A."/>
            <person name="Agarwala R."/>
            <person name="Lipman D.J."/>
        </authorList>
    </citation>
    <scope>NUCLEOTIDE SEQUENCE</scope>
    <source>
        <strain evidence="1">HN1000</strain>
    </source>
</reference>
<evidence type="ECO:0000313" key="2">
    <source>
        <dbReference type="Proteomes" id="UP000878956"/>
    </source>
</evidence>
<name>A0AAN5VLW2_CLODI</name>
<organism evidence="1 2">
    <name type="scientific">Clostridioides difficile</name>
    <name type="common">Peptoclostridium difficile</name>
    <dbReference type="NCBI Taxonomy" id="1496"/>
    <lineage>
        <taxon>Bacteria</taxon>
        <taxon>Bacillati</taxon>
        <taxon>Bacillota</taxon>
        <taxon>Clostridia</taxon>
        <taxon>Peptostreptococcales</taxon>
        <taxon>Peptostreptococcaceae</taxon>
        <taxon>Clostridioides</taxon>
    </lineage>
</organism>
<reference evidence="1" key="2">
    <citation type="submission" date="2021-06" db="EMBL/GenBank/DDBJ databases">
        <authorList>
            <consortium name="NCBI Pathogen Detection Project"/>
        </authorList>
    </citation>
    <scope>NUCLEOTIDE SEQUENCE</scope>
    <source>
        <strain evidence="1">HN1000</strain>
    </source>
</reference>
<sequence length="335" mass="39575">MSQYQIDLKTSMKNGVCLRCIRDQDYRVCIEALKENGRALEYVRWDSVALLEEEIKQMCLTAVRRNGDSIEYINWNKLNLKTEDIVEICIEAVRSNCWAFKNIHWVQIVDNLSNEQIYLICLEAITSFGEVLKYMNWDLLKLTDKQIYNLCLGAVEQESWNIAYIDDNLSAHNKNKLYLIAIKQNLDVIIFIDKYTEEILLGLSKMYAIKDKDILRRTIEERAKKAIKNDPSLIIYIKNQTYEICLEAIKMDGFCIELIENRDMFKYNILKEAFRNRKVIAIFIDGRWLFTIGCQNNITKEEFIERIYNEDGGFDLEKGINAHRKIYLDFLEQFL</sequence>
<accession>A0AAN5VLW2</accession>